<evidence type="ECO:0000313" key="2">
    <source>
        <dbReference type="Proteomes" id="UP000694892"/>
    </source>
</evidence>
<organism evidence="1 2">
    <name type="scientific">Xenopus laevis</name>
    <name type="common">African clawed frog</name>
    <dbReference type="NCBI Taxonomy" id="8355"/>
    <lineage>
        <taxon>Eukaryota</taxon>
        <taxon>Metazoa</taxon>
        <taxon>Chordata</taxon>
        <taxon>Craniata</taxon>
        <taxon>Vertebrata</taxon>
        <taxon>Euteleostomi</taxon>
        <taxon>Amphibia</taxon>
        <taxon>Batrachia</taxon>
        <taxon>Anura</taxon>
        <taxon>Pipoidea</taxon>
        <taxon>Pipidae</taxon>
        <taxon>Xenopodinae</taxon>
        <taxon>Xenopus</taxon>
        <taxon>Xenopus</taxon>
    </lineage>
</organism>
<accession>A0A974HNH1</accession>
<dbReference type="EMBL" id="CM004472">
    <property type="protein sequence ID" value="OCT84619.1"/>
    <property type="molecule type" value="Genomic_DNA"/>
</dbReference>
<evidence type="ECO:0008006" key="3">
    <source>
        <dbReference type="Google" id="ProtNLM"/>
    </source>
</evidence>
<reference evidence="2" key="1">
    <citation type="journal article" date="2016" name="Nature">
        <title>Genome evolution in the allotetraploid frog Xenopus laevis.</title>
        <authorList>
            <person name="Session A.M."/>
            <person name="Uno Y."/>
            <person name="Kwon T."/>
            <person name="Chapman J.A."/>
            <person name="Toyoda A."/>
            <person name="Takahashi S."/>
            <person name="Fukui A."/>
            <person name="Hikosaka A."/>
            <person name="Suzuki A."/>
            <person name="Kondo M."/>
            <person name="van Heeringen S.J."/>
            <person name="Quigley I."/>
            <person name="Heinz S."/>
            <person name="Ogino H."/>
            <person name="Ochi H."/>
            <person name="Hellsten U."/>
            <person name="Lyons J.B."/>
            <person name="Simakov O."/>
            <person name="Putnam N."/>
            <person name="Stites J."/>
            <person name="Kuroki Y."/>
            <person name="Tanaka T."/>
            <person name="Michiue T."/>
            <person name="Watanabe M."/>
            <person name="Bogdanovic O."/>
            <person name="Lister R."/>
            <person name="Georgiou G."/>
            <person name="Paranjpe S.S."/>
            <person name="van Kruijsbergen I."/>
            <person name="Shu S."/>
            <person name="Carlson J."/>
            <person name="Kinoshita T."/>
            <person name="Ohta Y."/>
            <person name="Mawaribuchi S."/>
            <person name="Jenkins J."/>
            <person name="Grimwood J."/>
            <person name="Schmutz J."/>
            <person name="Mitros T."/>
            <person name="Mozaffari S.V."/>
            <person name="Suzuki Y."/>
            <person name="Haramoto Y."/>
            <person name="Yamamoto T.S."/>
            <person name="Takagi C."/>
            <person name="Heald R."/>
            <person name="Miller K."/>
            <person name="Haudenschild C."/>
            <person name="Kitzman J."/>
            <person name="Nakayama T."/>
            <person name="Izutsu Y."/>
            <person name="Robert J."/>
            <person name="Fortriede J."/>
            <person name="Burns K."/>
            <person name="Lotay V."/>
            <person name="Karimi K."/>
            <person name="Yasuoka Y."/>
            <person name="Dichmann D.S."/>
            <person name="Flajnik M.F."/>
            <person name="Houston D.W."/>
            <person name="Shendure J."/>
            <person name="DuPasquier L."/>
            <person name="Vize P.D."/>
            <person name="Zorn A.M."/>
            <person name="Ito M."/>
            <person name="Marcotte E.M."/>
            <person name="Wallingford J.B."/>
            <person name="Ito Y."/>
            <person name="Asashima M."/>
            <person name="Ueno N."/>
            <person name="Matsuda Y."/>
            <person name="Veenstra G.J."/>
            <person name="Fujiyama A."/>
            <person name="Harland R.M."/>
            <person name="Taira M."/>
            <person name="Rokhsar D.S."/>
        </authorList>
    </citation>
    <scope>NUCLEOTIDE SEQUENCE [LARGE SCALE GENOMIC DNA]</scope>
    <source>
        <strain evidence="2">J</strain>
    </source>
</reference>
<name>A0A974HNH1_XENLA</name>
<dbReference type="AlphaFoldDB" id="A0A974HNH1"/>
<dbReference type="PANTHER" id="PTHR21301">
    <property type="entry name" value="REVERSE TRANSCRIPTASE"/>
    <property type="match status" value="1"/>
</dbReference>
<gene>
    <name evidence="1" type="ORF">XELAEV_18022772mg</name>
</gene>
<sequence length="107" mass="12303">KVVQHPTKGHDIYLKYYATCNPEGVVYMLKCPCGKVYVSQTCRQIKARIKEHRGDIKNFKANTYTDTPVSRHFNQNRHNMSQLKWLVLEVIQLPQRGGDNSAALSLN</sequence>
<dbReference type="Proteomes" id="UP000694892">
    <property type="component" value="Chromosome 4L"/>
</dbReference>
<feature type="non-terminal residue" evidence="1">
    <location>
        <position position="1"/>
    </location>
</feature>
<proteinExistence type="predicted"/>
<evidence type="ECO:0000313" key="1">
    <source>
        <dbReference type="EMBL" id="OCT84619.1"/>
    </source>
</evidence>
<dbReference type="PANTHER" id="PTHR21301:SF12">
    <property type="match status" value="1"/>
</dbReference>
<protein>
    <recommendedName>
        <fullName evidence="3">GIY-YIG domain-containing protein</fullName>
    </recommendedName>
</protein>